<proteinExistence type="predicted"/>
<dbReference type="Proteomes" id="UP000190675">
    <property type="component" value="Chromosome I"/>
</dbReference>
<evidence type="ECO:0000313" key="1">
    <source>
        <dbReference type="EMBL" id="SHH47218.1"/>
    </source>
</evidence>
<accession>A0A1M5T940</accession>
<organism evidence="1 2">
    <name type="scientific">Bradyrhizobium erythrophlei</name>
    <dbReference type="NCBI Taxonomy" id="1437360"/>
    <lineage>
        <taxon>Bacteria</taxon>
        <taxon>Pseudomonadati</taxon>
        <taxon>Pseudomonadota</taxon>
        <taxon>Alphaproteobacteria</taxon>
        <taxon>Hyphomicrobiales</taxon>
        <taxon>Nitrobacteraceae</taxon>
        <taxon>Bradyrhizobium</taxon>
    </lineage>
</organism>
<name>A0A1M5T940_9BRAD</name>
<dbReference type="RefSeq" id="WP_079570786.1">
    <property type="nucleotide sequence ID" value="NZ_LT670818.1"/>
</dbReference>
<dbReference type="EMBL" id="LT670818">
    <property type="protein sequence ID" value="SHH47218.1"/>
    <property type="molecule type" value="Genomic_DNA"/>
</dbReference>
<dbReference type="AlphaFoldDB" id="A0A1M5T940"/>
<gene>
    <name evidence="1" type="ORF">SAMN05444169_7623</name>
</gene>
<evidence type="ECO:0000313" key="2">
    <source>
        <dbReference type="Proteomes" id="UP000190675"/>
    </source>
</evidence>
<sequence>MASIIIVQYTPHYKSGAVGSRAETDFLDWFEFADWMKQTNLTGCTLAIHEWYYSPVTTPDTDNIDWDLIAEKRLGQS</sequence>
<protein>
    <submittedName>
        <fullName evidence="1">Uncharacterized protein</fullName>
    </submittedName>
</protein>
<reference evidence="1 2" key="1">
    <citation type="submission" date="2016-11" db="EMBL/GenBank/DDBJ databases">
        <authorList>
            <person name="Jaros S."/>
            <person name="Januszkiewicz K."/>
            <person name="Wedrychowicz H."/>
        </authorList>
    </citation>
    <scope>NUCLEOTIDE SEQUENCE [LARGE SCALE GENOMIC DNA]</scope>
    <source>
        <strain evidence="1 2">GAS242</strain>
    </source>
</reference>